<feature type="compositionally biased region" description="Low complexity" evidence="4">
    <location>
        <begin position="420"/>
        <end position="437"/>
    </location>
</feature>
<reference evidence="7" key="1">
    <citation type="submission" date="2022-08" db="EMBL/GenBank/DDBJ databases">
        <authorList>
            <person name="Deng Y."/>
            <person name="Han X.-F."/>
            <person name="Zhang Y.-Q."/>
        </authorList>
    </citation>
    <scope>NUCLEOTIDE SEQUENCE</scope>
    <source>
        <strain evidence="7">CPCC 203386</strain>
    </source>
</reference>
<protein>
    <submittedName>
        <fullName evidence="7">Sensor histidine kinase</fullName>
    </submittedName>
</protein>
<evidence type="ECO:0000256" key="5">
    <source>
        <dbReference type="SAM" id="Phobius"/>
    </source>
</evidence>
<feature type="transmembrane region" description="Helical" evidence="5">
    <location>
        <begin position="68"/>
        <end position="94"/>
    </location>
</feature>
<evidence type="ECO:0000313" key="8">
    <source>
        <dbReference type="Proteomes" id="UP001165586"/>
    </source>
</evidence>
<feature type="transmembrane region" description="Helical" evidence="5">
    <location>
        <begin position="6"/>
        <end position="24"/>
    </location>
</feature>
<feature type="transmembrane region" description="Helical" evidence="5">
    <location>
        <begin position="134"/>
        <end position="154"/>
    </location>
</feature>
<keyword evidence="5" id="KW-0812">Transmembrane</keyword>
<accession>A0ABT2H393</accession>
<dbReference type="GO" id="GO:0016301">
    <property type="term" value="F:kinase activity"/>
    <property type="evidence" value="ECO:0007669"/>
    <property type="project" value="UniProtKB-KW"/>
</dbReference>
<dbReference type="PANTHER" id="PTHR24421">
    <property type="entry name" value="NITRATE/NITRITE SENSOR PROTEIN NARX-RELATED"/>
    <property type="match status" value="1"/>
</dbReference>
<name>A0ABT2H393_9MICO</name>
<proteinExistence type="predicted"/>
<dbReference type="Gene3D" id="1.20.5.1930">
    <property type="match status" value="1"/>
</dbReference>
<dbReference type="InterPro" id="IPR011712">
    <property type="entry name" value="Sig_transdc_His_kin_sub3_dim/P"/>
</dbReference>
<dbReference type="PIRSF" id="PIRSF037434">
    <property type="entry name" value="STHK_ChrS"/>
    <property type="match status" value="1"/>
</dbReference>
<sequence length="450" mass="46023">MTGNRWWHVAVAVTLVVVAVLVVLNPAEPAWTTPAAIGVLAAFGAFYFTVGRRGLCESPWATPLQVAVIATAVVGCALSPNVATIQCIAFPLIWTLSAGPGMRRAIVASTIMAVGVALALAVSFGWGIEALAQASVIEFVSLALGIGIGVWFTTELRKGGENTRLLAELTAAQGQLAALHREAGATAERERLARELHDTIAQNLTSLVMLAQRGQNRVGDDAGVRDDLELIEQVARDALNEARALVAATAPVGVEGGLAAALRRLVATFERETRIDITTELDDVGGLPRDHEVVLLRCAQEALANVRKHAGARHVRLTLARVARFSGGEADAADARTGDEGAPGTAGGIRLTVSDDGVGIAAPIPTDSGFGLDGMHARLALVGGSLRVARGAGGGTDLVATVPSPRDDQPDAPLDGQAVGGVSAARPAPAPRSATVGPAGGGGSGRGSRA</sequence>
<keyword evidence="5" id="KW-0472">Membrane</keyword>
<dbReference type="InterPro" id="IPR003594">
    <property type="entry name" value="HATPase_dom"/>
</dbReference>
<feature type="region of interest" description="Disordered" evidence="4">
    <location>
        <begin position="397"/>
        <end position="450"/>
    </location>
</feature>
<dbReference type="RefSeq" id="WP_259539276.1">
    <property type="nucleotide sequence ID" value="NZ_JANLCJ010000004.1"/>
</dbReference>
<feature type="domain" description="Histidine kinase/HSP90-like ATPase" evidence="6">
    <location>
        <begin position="290"/>
        <end position="406"/>
    </location>
</feature>
<gene>
    <name evidence="7" type="ORF">N1032_11745</name>
</gene>
<dbReference type="InterPro" id="IPR050482">
    <property type="entry name" value="Sensor_HK_TwoCompSys"/>
</dbReference>
<dbReference type="Pfam" id="PF07730">
    <property type="entry name" value="HisKA_3"/>
    <property type="match status" value="1"/>
</dbReference>
<comment type="caution">
    <text evidence="7">The sequence shown here is derived from an EMBL/GenBank/DDBJ whole genome shotgun (WGS) entry which is preliminary data.</text>
</comment>
<keyword evidence="3" id="KW-0902">Two-component regulatory system</keyword>
<dbReference type="Gene3D" id="3.30.565.10">
    <property type="entry name" value="Histidine kinase-like ATPase, C-terminal domain"/>
    <property type="match status" value="1"/>
</dbReference>
<evidence type="ECO:0000259" key="6">
    <source>
        <dbReference type="SMART" id="SM00387"/>
    </source>
</evidence>
<dbReference type="Pfam" id="PF02518">
    <property type="entry name" value="HATPase_c"/>
    <property type="match status" value="1"/>
</dbReference>
<dbReference type="CDD" id="cd16917">
    <property type="entry name" value="HATPase_UhpB-NarQ-NarX-like"/>
    <property type="match status" value="1"/>
</dbReference>
<feature type="transmembrane region" description="Helical" evidence="5">
    <location>
        <begin position="106"/>
        <end position="128"/>
    </location>
</feature>
<keyword evidence="5" id="KW-1133">Transmembrane helix</keyword>
<dbReference type="SMART" id="SM00387">
    <property type="entry name" value="HATPase_c"/>
    <property type="match status" value="1"/>
</dbReference>
<dbReference type="InterPro" id="IPR036890">
    <property type="entry name" value="HATPase_C_sf"/>
</dbReference>
<dbReference type="SUPFAM" id="SSF55874">
    <property type="entry name" value="ATPase domain of HSP90 chaperone/DNA topoisomerase II/histidine kinase"/>
    <property type="match status" value="1"/>
</dbReference>
<keyword evidence="2 7" id="KW-0418">Kinase</keyword>
<dbReference type="InterPro" id="IPR017205">
    <property type="entry name" value="Sig_transdc_His_kinase_ChrS"/>
</dbReference>
<organism evidence="7 8">
    <name type="scientific">Herbiconiux daphne</name>
    <dbReference type="NCBI Taxonomy" id="2970914"/>
    <lineage>
        <taxon>Bacteria</taxon>
        <taxon>Bacillati</taxon>
        <taxon>Actinomycetota</taxon>
        <taxon>Actinomycetes</taxon>
        <taxon>Micrococcales</taxon>
        <taxon>Microbacteriaceae</taxon>
        <taxon>Herbiconiux</taxon>
    </lineage>
</organism>
<evidence type="ECO:0000256" key="1">
    <source>
        <dbReference type="ARBA" id="ARBA00022679"/>
    </source>
</evidence>
<evidence type="ECO:0000256" key="3">
    <source>
        <dbReference type="ARBA" id="ARBA00023012"/>
    </source>
</evidence>
<feature type="compositionally biased region" description="Gly residues" evidence="4">
    <location>
        <begin position="438"/>
        <end position="450"/>
    </location>
</feature>
<evidence type="ECO:0000256" key="4">
    <source>
        <dbReference type="SAM" id="MobiDB-lite"/>
    </source>
</evidence>
<feature type="transmembrane region" description="Helical" evidence="5">
    <location>
        <begin position="31"/>
        <end position="48"/>
    </location>
</feature>
<evidence type="ECO:0000256" key="2">
    <source>
        <dbReference type="ARBA" id="ARBA00022777"/>
    </source>
</evidence>
<evidence type="ECO:0000313" key="7">
    <source>
        <dbReference type="EMBL" id="MCS5734410.1"/>
    </source>
</evidence>
<keyword evidence="1" id="KW-0808">Transferase</keyword>
<keyword evidence="8" id="KW-1185">Reference proteome</keyword>
<dbReference type="EMBL" id="JANLCJ010000004">
    <property type="protein sequence ID" value="MCS5734410.1"/>
    <property type="molecule type" value="Genomic_DNA"/>
</dbReference>
<dbReference type="Proteomes" id="UP001165586">
    <property type="component" value="Unassembled WGS sequence"/>
</dbReference>